<feature type="transmembrane region" description="Helical" evidence="1">
    <location>
        <begin position="108"/>
        <end position="124"/>
    </location>
</feature>
<keyword evidence="1" id="KW-1133">Transmembrane helix</keyword>
<dbReference type="WBParaSite" id="Minc3s01276g22387">
    <property type="protein sequence ID" value="Minc3s01276g22387"/>
    <property type="gene ID" value="Minc3s01276g22387"/>
</dbReference>
<feature type="transmembrane region" description="Helical" evidence="1">
    <location>
        <begin position="26"/>
        <end position="46"/>
    </location>
</feature>
<feature type="transmembrane region" description="Helical" evidence="1">
    <location>
        <begin position="210"/>
        <end position="235"/>
    </location>
</feature>
<feature type="transmembrane region" description="Helical" evidence="1">
    <location>
        <begin position="144"/>
        <end position="165"/>
    </location>
</feature>
<name>A0A914M4N4_MELIC</name>
<proteinExistence type="predicted"/>
<dbReference type="SUPFAM" id="SSF81321">
    <property type="entry name" value="Family A G protein-coupled receptor-like"/>
    <property type="match status" value="1"/>
</dbReference>
<dbReference type="PANTHER" id="PTHR23021">
    <property type="entry name" value="SERPENTINE RECEPTOR, CLASS T"/>
    <property type="match status" value="1"/>
</dbReference>
<accession>A0A914M4N4</accession>
<dbReference type="PANTHER" id="PTHR23021:SF11">
    <property type="entry name" value="SERPENTINE RECEPTOR, CLASS T"/>
    <property type="match status" value="1"/>
</dbReference>
<dbReference type="AlphaFoldDB" id="A0A914M4N4"/>
<organism evidence="2 3">
    <name type="scientific">Meloidogyne incognita</name>
    <name type="common">Southern root-knot nematode worm</name>
    <name type="synonym">Oxyuris incognita</name>
    <dbReference type="NCBI Taxonomy" id="6306"/>
    <lineage>
        <taxon>Eukaryota</taxon>
        <taxon>Metazoa</taxon>
        <taxon>Ecdysozoa</taxon>
        <taxon>Nematoda</taxon>
        <taxon>Chromadorea</taxon>
        <taxon>Rhabditida</taxon>
        <taxon>Tylenchina</taxon>
        <taxon>Tylenchomorpha</taxon>
        <taxon>Tylenchoidea</taxon>
        <taxon>Meloidogynidae</taxon>
        <taxon>Meloidogyninae</taxon>
        <taxon>Meloidogyne</taxon>
        <taxon>Meloidogyne incognita group</taxon>
    </lineage>
</organism>
<evidence type="ECO:0000256" key="1">
    <source>
        <dbReference type="SAM" id="Phobius"/>
    </source>
</evidence>
<keyword evidence="1" id="KW-0472">Membrane</keyword>
<keyword evidence="2" id="KW-1185">Reference proteome</keyword>
<feature type="transmembrane region" description="Helical" evidence="1">
    <location>
        <begin position="180"/>
        <end position="204"/>
    </location>
</feature>
<evidence type="ECO:0000313" key="3">
    <source>
        <dbReference type="WBParaSite" id="Minc3s01276g22387"/>
    </source>
</evidence>
<dbReference type="Gene3D" id="1.20.1070.10">
    <property type="entry name" value="Rhodopsin 7-helix transmembrane proteins"/>
    <property type="match status" value="1"/>
</dbReference>
<reference evidence="3" key="1">
    <citation type="submission" date="2022-11" db="UniProtKB">
        <authorList>
            <consortium name="WormBaseParasite"/>
        </authorList>
    </citation>
    <scope>IDENTIFICATION</scope>
</reference>
<keyword evidence="1" id="KW-0812">Transmembrane</keyword>
<dbReference type="Pfam" id="PF10321">
    <property type="entry name" value="7TM_GPCR_Srt"/>
    <property type="match status" value="1"/>
</dbReference>
<protein>
    <submittedName>
        <fullName evidence="3">Serpentine receptor class gamma</fullName>
    </submittedName>
</protein>
<sequence length="277" mass="31901">MLGCIYYPLYFPCVYSFWKNRAKNPCYILLIYLSLLDICILLVPTFTDGFLSLTGVAYCSLPFFNYFIGCFGFFWNAECSADLILGINRCLEVAFPKIARKLFHNNRVYIWIVFCNLYGLYWLLFRHPPFRMELFKDDLLPFTIHNTLAIGSPIIYSIFSICVFFKGRELISSVSKEEKLVFLQVFIISMLNTSAGITGAFIIYQPGKTGMLLLMIAHFSWLHIHGLPPIIYLTLNKTVRNNTKALLKNIFNSLKTFKISILGGFINNQQNMQSMIG</sequence>
<evidence type="ECO:0000313" key="2">
    <source>
        <dbReference type="Proteomes" id="UP000887563"/>
    </source>
</evidence>
<dbReference type="InterPro" id="IPR019425">
    <property type="entry name" value="7TM_GPCR_serpentine_rcpt_Srt"/>
</dbReference>
<dbReference type="Proteomes" id="UP000887563">
    <property type="component" value="Unplaced"/>
</dbReference>